<dbReference type="Gene3D" id="1.10.1740.10">
    <property type="match status" value="1"/>
</dbReference>
<dbReference type="STRING" id="332999.SAMN04488511_1124"/>
<evidence type="ECO:0000313" key="7">
    <source>
        <dbReference type="EMBL" id="SFA53247.1"/>
    </source>
</evidence>
<accession>A0A1I0TNF1</accession>
<dbReference type="InterPro" id="IPR007627">
    <property type="entry name" value="RNA_pol_sigma70_r2"/>
</dbReference>
<feature type="domain" description="RNA polymerase sigma-70 region 2" evidence="5">
    <location>
        <begin position="40"/>
        <end position="103"/>
    </location>
</feature>
<dbReference type="PANTHER" id="PTHR43133">
    <property type="entry name" value="RNA POLYMERASE ECF-TYPE SIGMA FACTO"/>
    <property type="match status" value="1"/>
</dbReference>
<sequence length="207" mass="24148">MVYLLYISVVMKMHNLHKISDEELVNLLTKDNQKAFTEIYNRYALNLADFAISKLNQVEDAQDIIHDLFIKLWEGRRSLIITANLKTYLFTLVRYKVIDKIRHNITRREYASTAQRIADYFDHGTNQQLEVRELNLLLQNSLKEMPPRVQQIYQLSRHQHHSVAEIAKSLNISTQTVKNQLSKALKHLKKSIGNVIIIIAILINNSL</sequence>
<name>A0A1I0TNF1_9SPHI</name>
<dbReference type="SUPFAM" id="SSF88946">
    <property type="entry name" value="Sigma2 domain of RNA polymerase sigma factors"/>
    <property type="match status" value="1"/>
</dbReference>
<dbReference type="PANTHER" id="PTHR43133:SF46">
    <property type="entry name" value="RNA POLYMERASE SIGMA-70 FACTOR ECF SUBFAMILY"/>
    <property type="match status" value="1"/>
</dbReference>
<dbReference type="NCBIfam" id="TIGR02985">
    <property type="entry name" value="Sig70_bacteroi1"/>
    <property type="match status" value="1"/>
</dbReference>
<dbReference type="InterPro" id="IPR039425">
    <property type="entry name" value="RNA_pol_sigma-70-like"/>
</dbReference>
<evidence type="ECO:0000256" key="4">
    <source>
        <dbReference type="ARBA" id="ARBA00023163"/>
    </source>
</evidence>
<dbReference type="InterPro" id="IPR013324">
    <property type="entry name" value="RNA_pol_sigma_r3/r4-like"/>
</dbReference>
<dbReference type="InterPro" id="IPR013325">
    <property type="entry name" value="RNA_pol_sigma_r2"/>
</dbReference>
<organism evidence="7 8">
    <name type="scientific">Pedobacter suwonensis</name>
    <dbReference type="NCBI Taxonomy" id="332999"/>
    <lineage>
        <taxon>Bacteria</taxon>
        <taxon>Pseudomonadati</taxon>
        <taxon>Bacteroidota</taxon>
        <taxon>Sphingobacteriia</taxon>
        <taxon>Sphingobacteriales</taxon>
        <taxon>Sphingobacteriaceae</taxon>
        <taxon>Pedobacter</taxon>
    </lineage>
</organism>
<dbReference type="Proteomes" id="UP000198836">
    <property type="component" value="Unassembled WGS sequence"/>
</dbReference>
<dbReference type="RefSeq" id="WP_090985049.1">
    <property type="nucleotide sequence ID" value="NZ_FOJM01000012.1"/>
</dbReference>
<dbReference type="GO" id="GO:0016987">
    <property type="term" value="F:sigma factor activity"/>
    <property type="evidence" value="ECO:0007669"/>
    <property type="project" value="UniProtKB-KW"/>
</dbReference>
<evidence type="ECO:0000259" key="5">
    <source>
        <dbReference type="Pfam" id="PF04542"/>
    </source>
</evidence>
<reference evidence="8" key="1">
    <citation type="submission" date="2016-10" db="EMBL/GenBank/DDBJ databases">
        <authorList>
            <person name="Varghese N."/>
            <person name="Submissions S."/>
        </authorList>
    </citation>
    <scope>NUCLEOTIDE SEQUENCE [LARGE SCALE GENOMIC DNA]</scope>
    <source>
        <strain evidence="8">DSM 18130</strain>
    </source>
</reference>
<evidence type="ECO:0000313" key="8">
    <source>
        <dbReference type="Proteomes" id="UP000198836"/>
    </source>
</evidence>
<keyword evidence="3" id="KW-0731">Sigma factor</keyword>
<dbReference type="EMBL" id="FOJM01000012">
    <property type="protein sequence ID" value="SFA53247.1"/>
    <property type="molecule type" value="Genomic_DNA"/>
</dbReference>
<dbReference type="InterPro" id="IPR014284">
    <property type="entry name" value="RNA_pol_sigma-70_dom"/>
</dbReference>
<evidence type="ECO:0000256" key="3">
    <source>
        <dbReference type="ARBA" id="ARBA00023082"/>
    </source>
</evidence>
<keyword evidence="2" id="KW-0805">Transcription regulation</keyword>
<evidence type="ECO:0000256" key="1">
    <source>
        <dbReference type="ARBA" id="ARBA00010641"/>
    </source>
</evidence>
<dbReference type="NCBIfam" id="TIGR02937">
    <property type="entry name" value="sigma70-ECF"/>
    <property type="match status" value="1"/>
</dbReference>
<gene>
    <name evidence="7" type="ORF">SAMN04488511_1124</name>
</gene>
<feature type="domain" description="RNA polymerase sigma factor 70 region 4 type 2" evidence="6">
    <location>
        <begin position="137"/>
        <end position="188"/>
    </location>
</feature>
<dbReference type="InterPro" id="IPR036388">
    <property type="entry name" value="WH-like_DNA-bd_sf"/>
</dbReference>
<keyword evidence="8" id="KW-1185">Reference proteome</keyword>
<dbReference type="GO" id="GO:0003677">
    <property type="term" value="F:DNA binding"/>
    <property type="evidence" value="ECO:0007669"/>
    <property type="project" value="InterPro"/>
</dbReference>
<proteinExistence type="inferred from homology"/>
<dbReference type="Pfam" id="PF04542">
    <property type="entry name" value="Sigma70_r2"/>
    <property type="match status" value="1"/>
</dbReference>
<dbReference type="SUPFAM" id="SSF88659">
    <property type="entry name" value="Sigma3 and sigma4 domains of RNA polymerase sigma factors"/>
    <property type="match status" value="1"/>
</dbReference>
<evidence type="ECO:0000259" key="6">
    <source>
        <dbReference type="Pfam" id="PF08281"/>
    </source>
</evidence>
<dbReference type="AlphaFoldDB" id="A0A1I0TNF1"/>
<protein>
    <submittedName>
        <fullName evidence="7">RNA polymerase sigma-70 factor, ECF subfamily</fullName>
    </submittedName>
</protein>
<comment type="similarity">
    <text evidence="1">Belongs to the sigma-70 factor family. ECF subfamily.</text>
</comment>
<dbReference type="InterPro" id="IPR013249">
    <property type="entry name" value="RNA_pol_sigma70_r4_t2"/>
</dbReference>
<dbReference type="Gene3D" id="1.10.10.10">
    <property type="entry name" value="Winged helix-like DNA-binding domain superfamily/Winged helix DNA-binding domain"/>
    <property type="match status" value="1"/>
</dbReference>
<dbReference type="GO" id="GO:0006352">
    <property type="term" value="P:DNA-templated transcription initiation"/>
    <property type="evidence" value="ECO:0007669"/>
    <property type="project" value="InterPro"/>
</dbReference>
<keyword evidence="4" id="KW-0804">Transcription</keyword>
<dbReference type="InterPro" id="IPR014327">
    <property type="entry name" value="RNA_pol_sigma70_bacteroid"/>
</dbReference>
<dbReference type="OrthoDB" id="1342792at2"/>
<dbReference type="Pfam" id="PF08281">
    <property type="entry name" value="Sigma70_r4_2"/>
    <property type="match status" value="1"/>
</dbReference>
<evidence type="ECO:0000256" key="2">
    <source>
        <dbReference type="ARBA" id="ARBA00023015"/>
    </source>
</evidence>